<reference evidence="2" key="2">
    <citation type="submission" date="2015-06" db="UniProtKB">
        <authorList>
            <consortium name="EnsemblPlants"/>
        </authorList>
    </citation>
    <scope>IDENTIFICATION</scope>
    <source>
        <strain evidence="2">DM1-3 516 R44</strain>
    </source>
</reference>
<proteinExistence type="predicted"/>
<evidence type="ECO:0000256" key="1">
    <source>
        <dbReference type="SAM" id="MobiDB-lite"/>
    </source>
</evidence>
<keyword evidence="3" id="KW-1185">Reference proteome</keyword>
<dbReference type="HOGENOM" id="CLU_1557960_0_0_1"/>
<dbReference type="EnsemblPlants" id="PGSC0003DMT400086362">
    <property type="protein sequence ID" value="PGSC0003DMT400086362"/>
    <property type="gene ID" value="PGSC0003DMG400035933"/>
</dbReference>
<dbReference type="AlphaFoldDB" id="M1DBK4"/>
<reference evidence="3" key="1">
    <citation type="journal article" date="2011" name="Nature">
        <title>Genome sequence and analysis of the tuber crop potato.</title>
        <authorList>
            <consortium name="The Potato Genome Sequencing Consortium"/>
        </authorList>
    </citation>
    <scope>NUCLEOTIDE SEQUENCE [LARGE SCALE GENOMIC DNA]</scope>
    <source>
        <strain evidence="3">cv. DM1-3 516 R44</strain>
    </source>
</reference>
<dbReference type="PaxDb" id="4113-PGSC0003DMT400086362"/>
<feature type="region of interest" description="Disordered" evidence="1">
    <location>
        <begin position="41"/>
        <end position="63"/>
    </location>
</feature>
<dbReference type="Gramene" id="PGSC0003DMT400086362">
    <property type="protein sequence ID" value="PGSC0003DMT400086362"/>
    <property type="gene ID" value="PGSC0003DMG400035933"/>
</dbReference>
<protein>
    <submittedName>
        <fullName evidence="2">Uncharacterized protein</fullName>
    </submittedName>
</protein>
<name>M1DBK4_SOLTU</name>
<evidence type="ECO:0000313" key="3">
    <source>
        <dbReference type="Proteomes" id="UP000011115"/>
    </source>
</evidence>
<dbReference type="InParanoid" id="M1DBK4"/>
<dbReference type="Proteomes" id="UP000011115">
    <property type="component" value="Unassembled WGS sequence"/>
</dbReference>
<accession>M1DBK4</accession>
<organism evidence="2 3">
    <name type="scientific">Solanum tuberosum</name>
    <name type="common">Potato</name>
    <dbReference type="NCBI Taxonomy" id="4113"/>
    <lineage>
        <taxon>Eukaryota</taxon>
        <taxon>Viridiplantae</taxon>
        <taxon>Streptophyta</taxon>
        <taxon>Embryophyta</taxon>
        <taxon>Tracheophyta</taxon>
        <taxon>Spermatophyta</taxon>
        <taxon>Magnoliopsida</taxon>
        <taxon>eudicotyledons</taxon>
        <taxon>Gunneridae</taxon>
        <taxon>Pentapetalae</taxon>
        <taxon>asterids</taxon>
        <taxon>lamiids</taxon>
        <taxon>Solanales</taxon>
        <taxon>Solanaceae</taxon>
        <taxon>Solanoideae</taxon>
        <taxon>Solaneae</taxon>
        <taxon>Solanum</taxon>
    </lineage>
</organism>
<sequence length="172" mass="19321">MQQVFFSSSLEIKGFLRGIRHQVRFSVSRSRLDRFPISSSAESVDIEEPSEQKSEKACVGENNEEEDVNGQVSFVISKRKIINQQNTVDNTGISSAQGGNNKMEFKEVNAYTHFCPRLNVDTTKFNEVHDEEITVDAAIESLNNNINLIAKGGNLSRKQVDKIKGNNNKQKD</sequence>
<evidence type="ECO:0000313" key="2">
    <source>
        <dbReference type="EnsemblPlants" id="PGSC0003DMT400086362"/>
    </source>
</evidence>